<organism evidence="2 3">
    <name type="scientific">Glomus cerebriforme</name>
    <dbReference type="NCBI Taxonomy" id="658196"/>
    <lineage>
        <taxon>Eukaryota</taxon>
        <taxon>Fungi</taxon>
        <taxon>Fungi incertae sedis</taxon>
        <taxon>Mucoromycota</taxon>
        <taxon>Glomeromycotina</taxon>
        <taxon>Glomeromycetes</taxon>
        <taxon>Glomerales</taxon>
        <taxon>Glomeraceae</taxon>
        <taxon>Glomus</taxon>
    </lineage>
</organism>
<dbReference type="OrthoDB" id="2413832at2759"/>
<reference evidence="2 3" key="1">
    <citation type="submission" date="2018-06" db="EMBL/GenBank/DDBJ databases">
        <title>Comparative genomics reveals the genomic features of Rhizophagus irregularis, R. cerebriforme, R. diaphanum and Gigaspora rosea, and their symbiotic lifestyle signature.</title>
        <authorList>
            <person name="Morin E."/>
            <person name="San Clemente H."/>
            <person name="Chen E.C.H."/>
            <person name="De La Providencia I."/>
            <person name="Hainaut M."/>
            <person name="Kuo A."/>
            <person name="Kohler A."/>
            <person name="Murat C."/>
            <person name="Tang N."/>
            <person name="Roy S."/>
            <person name="Loubradou J."/>
            <person name="Henrissat B."/>
            <person name="Grigoriev I.V."/>
            <person name="Corradi N."/>
            <person name="Roux C."/>
            <person name="Martin F.M."/>
        </authorList>
    </citation>
    <scope>NUCLEOTIDE SEQUENCE [LARGE SCALE GENOMIC DNA]</scope>
    <source>
        <strain evidence="2 3">DAOM 227022</strain>
    </source>
</reference>
<protein>
    <submittedName>
        <fullName evidence="2">Uncharacterized protein</fullName>
    </submittedName>
</protein>
<evidence type="ECO:0000313" key="2">
    <source>
        <dbReference type="EMBL" id="RIA82627.1"/>
    </source>
</evidence>
<dbReference type="EMBL" id="QKYT01000645">
    <property type="protein sequence ID" value="RIA82627.1"/>
    <property type="molecule type" value="Genomic_DNA"/>
</dbReference>
<evidence type="ECO:0000313" key="3">
    <source>
        <dbReference type="Proteomes" id="UP000265703"/>
    </source>
</evidence>
<comment type="caution">
    <text evidence="2">The sequence shown here is derived from an EMBL/GenBank/DDBJ whole genome shotgun (WGS) entry which is preliminary data.</text>
</comment>
<feature type="compositionally biased region" description="Polar residues" evidence="1">
    <location>
        <begin position="155"/>
        <end position="170"/>
    </location>
</feature>
<evidence type="ECO:0000256" key="1">
    <source>
        <dbReference type="SAM" id="MobiDB-lite"/>
    </source>
</evidence>
<name>A0A397SF77_9GLOM</name>
<gene>
    <name evidence="2" type="ORF">C1645_835052</name>
</gene>
<dbReference type="AlphaFoldDB" id="A0A397SF77"/>
<dbReference type="Proteomes" id="UP000265703">
    <property type="component" value="Unassembled WGS sequence"/>
</dbReference>
<keyword evidence="3" id="KW-1185">Reference proteome</keyword>
<accession>A0A397SF77</accession>
<feature type="region of interest" description="Disordered" evidence="1">
    <location>
        <begin position="155"/>
        <end position="192"/>
    </location>
</feature>
<sequence length="565" mass="63787">MGCEDKVAKPSCTSLYQNYLEWCGENGEKPYNSAILGKKFSLIGIDRTCSRENGVRVYQYILDHPKIVAKLRESGLGDLEEFSDIPQDDLPENETTDIPIFNVPEIIPPKIILHHSEKNTPSLSTSKNKKADKQDDSFQALFDYVATEVPVASISGTSETSKTSELSNRPETSKPPKPIEPISNMMKAPKPSSNEILSARAQREERLRKWAIDHGEDPDIFITITKKDRLDSITFRDRMETDSRMCGWAEELEEDPKEHMDMTVRERLIGEEIIRRGLEDDGITSSWLDTDEKWKKMYVAKHELSKDMNNEELSRHTPALLELLTDKLKRDKGLTPKEGGEEAGEVNICQISNIIPDGETIESIAQRIIRDNLSEKEVKAIAKALTIMSPNPVTATSCLSRLRRELQKLNALKKIISATLDEKTTCASNKIQKERRNQCENEGIDFPDHFSLESVKERLDFYDVSNTPDVQALADVMIISLERDEERAKLLLTWIQDAISSGRLRDPGVPGVKWFNTFLKKDRFLPETGKPLLPSYLHKLGAVFAVVSNSVKNLSDAMTIASQAL</sequence>
<proteinExistence type="predicted"/>